<sequence length="206" mass="21795">MGGWPVRPLALGADVVASATKWIGGHGTTIGGLLLMRNTPRPRPRAEPLRGVPAHSRRPACARRGTANAAELAAALLKDPHVAWDSYLDLPAHPSHERALATLRPSVFGGVLNFGVKGAANQANKVVDLLKLASNLANLGVSPPPRSFSACIHGIAPPCLPPPCLVSPSSPLACILLLLYRVIVLDSYPPIDRLPFFTGDVIYHIL</sequence>
<evidence type="ECO:0000313" key="8">
    <source>
        <dbReference type="Proteomes" id="UP001215280"/>
    </source>
</evidence>
<dbReference type="InterPro" id="IPR015422">
    <property type="entry name" value="PyrdxlP-dep_Trfase_small"/>
</dbReference>
<dbReference type="SUPFAM" id="SSF53383">
    <property type="entry name" value="PLP-dependent transferases"/>
    <property type="match status" value="1"/>
</dbReference>
<keyword evidence="8" id="KW-1185">Reference proteome</keyword>
<evidence type="ECO:0000256" key="4">
    <source>
        <dbReference type="ARBA" id="ARBA00022898"/>
    </source>
</evidence>
<keyword evidence="3" id="KW-0808">Transferase</keyword>
<accession>A0AAD7IZ79</accession>
<dbReference type="Pfam" id="PF01053">
    <property type="entry name" value="Cys_Met_Meta_PP"/>
    <property type="match status" value="2"/>
</dbReference>
<evidence type="ECO:0000256" key="1">
    <source>
        <dbReference type="ARBA" id="ARBA00001933"/>
    </source>
</evidence>
<name>A0AAD7IZ79_9AGAR</name>
<protein>
    <submittedName>
        <fullName evidence="7">Cys/Met metabolism PLP-dependent enzyme-domain-containing protein</fullName>
    </submittedName>
</protein>
<dbReference type="PANTHER" id="PTHR43797:SF2">
    <property type="entry name" value="HOMOCYSTEINE_CYSTEINE SYNTHASE"/>
    <property type="match status" value="1"/>
</dbReference>
<dbReference type="GO" id="GO:0006535">
    <property type="term" value="P:cysteine biosynthetic process from serine"/>
    <property type="evidence" value="ECO:0007669"/>
    <property type="project" value="TreeGrafter"/>
</dbReference>
<evidence type="ECO:0000313" key="7">
    <source>
        <dbReference type="EMBL" id="KAJ7751518.1"/>
    </source>
</evidence>
<evidence type="ECO:0000256" key="6">
    <source>
        <dbReference type="SAM" id="MobiDB-lite"/>
    </source>
</evidence>
<dbReference type="GO" id="GO:0019346">
    <property type="term" value="P:transsulfuration"/>
    <property type="evidence" value="ECO:0007669"/>
    <property type="project" value="InterPro"/>
</dbReference>
<dbReference type="PANTHER" id="PTHR43797">
    <property type="entry name" value="HOMOCYSTEINE/CYSTEINE SYNTHASE"/>
    <property type="match status" value="1"/>
</dbReference>
<dbReference type="GO" id="GO:0030170">
    <property type="term" value="F:pyridoxal phosphate binding"/>
    <property type="evidence" value="ECO:0007669"/>
    <property type="project" value="InterPro"/>
</dbReference>
<dbReference type="GO" id="GO:0004124">
    <property type="term" value="F:cysteine synthase activity"/>
    <property type="evidence" value="ECO:0007669"/>
    <property type="project" value="TreeGrafter"/>
</dbReference>
<reference evidence="7" key="1">
    <citation type="submission" date="2023-03" db="EMBL/GenBank/DDBJ databases">
        <title>Massive genome expansion in bonnet fungi (Mycena s.s.) driven by repeated elements and novel gene families across ecological guilds.</title>
        <authorList>
            <consortium name="Lawrence Berkeley National Laboratory"/>
            <person name="Harder C.B."/>
            <person name="Miyauchi S."/>
            <person name="Viragh M."/>
            <person name="Kuo A."/>
            <person name="Thoen E."/>
            <person name="Andreopoulos B."/>
            <person name="Lu D."/>
            <person name="Skrede I."/>
            <person name="Drula E."/>
            <person name="Henrissat B."/>
            <person name="Morin E."/>
            <person name="Kohler A."/>
            <person name="Barry K."/>
            <person name="LaButti K."/>
            <person name="Morin E."/>
            <person name="Salamov A."/>
            <person name="Lipzen A."/>
            <person name="Mereny Z."/>
            <person name="Hegedus B."/>
            <person name="Baldrian P."/>
            <person name="Stursova M."/>
            <person name="Weitz H."/>
            <person name="Taylor A."/>
            <person name="Grigoriev I.V."/>
            <person name="Nagy L.G."/>
            <person name="Martin F."/>
            <person name="Kauserud H."/>
        </authorList>
    </citation>
    <scope>NUCLEOTIDE SEQUENCE</scope>
    <source>
        <strain evidence="7">CBHHK188m</strain>
    </source>
</reference>
<gene>
    <name evidence="7" type="ORF">DFH07DRAFT_826306</name>
</gene>
<evidence type="ECO:0000256" key="2">
    <source>
        <dbReference type="ARBA" id="ARBA00009077"/>
    </source>
</evidence>
<dbReference type="InterPro" id="IPR006235">
    <property type="entry name" value="OAc-hSer/O-AcSer_sulfhydrylase"/>
</dbReference>
<dbReference type="GO" id="GO:0071269">
    <property type="term" value="P:L-homocysteine biosynthetic process"/>
    <property type="evidence" value="ECO:0007669"/>
    <property type="project" value="TreeGrafter"/>
</dbReference>
<comment type="caution">
    <text evidence="7">The sequence shown here is derived from an EMBL/GenBank/DDBJ whole genome shotgun (WGS) entry which is preliminary data.</text>
</comment>
<dbReference type="InterPro" id="IPR015421">
    <property type="entry name" value="PyrdxlP-dep_Trfase_major"/>
</dbReference>
<dbReference type="Gene3D" id="3.40.640.10">
    <property type="entry name" value="Type I PLP-dependent aspartate aminotransferase-like (Major domain)"/>
    <property type="match status" value="1"/>
</dbReference>
<dbReference type="Gene3D" id="3.90.1150.10">
    <property type="entry name" value="Aspartate Aminotransferase, domain 1"/>
    <property type="match status" value="1"/>
</dbReference>
<dbReference type="AlphaFoldDB" id="A0AAD7IZ79"/>
<dbReference type="Proteomes" id="UP001215280">
    <property type="component" value="Unassembled WGS sequence"/>
</dbReference>
<organism evidence="7 8">
    <name type="scientific">Mycena maculata</name>
    <dbReference type="NCBI Taxonomy" id="230809"/>
    <lineage>
        <taxon>Eukaryota</taxon>
        <taxon>Fungi</taxon>
        <taxon>Dikarya</taxon>
        <taxon>Basidiomycota</taxon>
        <taxon>Agaricomycotina</taxon>
        <taxon>Agaricomycetes</taxon>
        <taxon>Agaricomycetidae</taxon>
        <taxon>Agaricales</taxon>
        <taxon>Marasmiineae</taxon>
        <taxon>Mycenaceae</taxon>
        <taxon>Mycena</taxon>
    </lineage>
</organism>
<comment type="cofactor">
    <cofactor evidence="1 5">
        <name>pyridoxal 5'-phosphate</name>
        <dbReference type="ChEBI" id="CHEBI:597326"/>
    </cofactor>
</comment>
<proteinExistence type="inferred from homology"/>
<dbReference type="InterPro" id="IPR000277">
    <property type="entry name" value="Cys/Met-Metab_PyrdxlP-dep_enz"/>
</dbReference>
<evidence type="ECO:0000256" key="3">
    <source>
        <dbReference type="ARBA" id="ARBA00022679"/>
    </source>
</evidence>
<dbReference type="GO" id="GO:0003961">
    <property type="term" value="F:O-acetylhomoserine aminocarboxypropyltransferase activity"/>
    <property type="evidence" value="ECO:0007669"/>
    <property type="project" value="TreeGrafter"/>
</dbReference>
<dbReference type="EMBL" id="JARJLG010000078">
    <property type="protein sequence ID" value="KAJ7751518.1"/>
    <property type="molecule type" value="Genomic_DNA"/>
</dbReference>
<evidence type="ECO:0000256" key="5">
    <source>
        <dbReference type="RuleBase" id="RU362118"/>
    </source>
</evidence>
<feature type="region of interest" description="Disordered" evidence="6">
    <location>
        <begin position="37"/>
        <end position="58"/>
    </location>
</feature>
<keyword evidence="4 5" id="KW-0663">Pyridoxal phosphate</keyword>
<dbReference type="InterPro" id="IPR015424">
    <property type="entry name" value="PyrdxlP-dep_Trfase"/>
</dbReference>
<dbReference type="GO" id="GO:0005737">
    <property type="term" value="C:cytoplasm"/>
    <property type="evidence" value="ECO:0007669"/>
    <property type="project" value="TreeGrafter"/>
</dbReference>
<comment type="similarity">
    <text evidence="2 5">Belongs to the trans-sulfuration enzymes family.</text>
</comment>